<dbReference type="Proteomes" id="UP000326532">
    <property type="component" value="Unassembled WGS sequence"/>
</dbReference>
<reference evidence="1 2" key="1">
    <citation type="submission" date="2019-04" db="EMBL/GenBank/DDBJ databases">
        <title>Fungal friends and foes A comparative genomics study of 23 Aspergillus species from section Flavi.</title>
        <authorList>
            <consortium name="DOE Joint Genome Institute"/>
            <person name="Kjaerbolling I."/>
            <person name="Vesth T.C."/>
            <person name="Frisvad J.C."/>
            <person name="Nybo J.L."/>
            <person name="Theobald S."/>
            <person name="Kildgaard S."/>
            <person name="Petersen T.I."/>
            <person name="Kuo A."/>
            <person name="Sato A."/>
            <person name="Lyhne E.K."/>
            <person name="Kogle M.E."/>
            <person name="Wiebenga A."/>
            <person name="Kun R.S."/>
            <person name="Lubbers R.J."/>
            <person name="Makela M.R."/>
            <person name="Barry K."/>
            <person name="Chovatia M."/>
            <person name="Clum A."/>
            <person name="Daum C."/>
            <person name="Haridas S."/>
            <person name="He G."/>
            <person name="LaButti K."/>
            <person name="Lipzen A."/>
            <person name="Mondo S."/>
            <person name="Pangilinan J."/>
            <person name="Riley R."/>
            <person name="Salamov A."/>
            <person name="Simmons B.A."/>
            <person name="Magnuson J.K."/>
            <person name="Henrissat B."/>
            <person name="Mortensen U.H."/>
            <person name="Larsen T.O."/>
            <person name="De vries R.P."/>
            <person name="Grigoriev I.V."/>
            <person name="Machida M."/>
            <person name="Baker S.E."/>
            <person name="Andersen M.R."/>
        </authorList>
    </citation>
    <scope>NUCLEOTIDE SEQUENCE [LARGE SCALE GENOMIC DNA]</scope>
    <source>
        <strain evidence="1 2">CBS 117618</strain>
    </source>
</reference>
<organism evidence="1 2">
    <name type="scientific">Aspergillus parasiticus</name>
    <dbReference type="NCBI Taxonomy" id="5067"/>
    <lineage>
        <taxon>Eukaryota</taxon>
        <taxon>Fungi</taxon>
        <taxon>Dikarya</taxon>
        <taxon>Ascomycota</taxon>
        <taxon>Pezizomycotina</taxon>
        <taxon>Eurotiomycetes</taxon>
        <taxon>Eurotiomycetidae</taxon>
        <taxon>Eurotiales</taxon>
        <taxon>Aspergillaceae</taxon>
        <taxon>Aspergillus</taxon>
        <taxon>Aspergillus subgen. Circumdati</taxon>
    </lineage>
</organism>
<dbReference type="AlphaFoldDB" id="A0A5N6E0I2"/>
<evidence type="ECO:0000313" key="2">
    <source>
        <dbReference type="Proteomes" id="UP000326532"/>
    </source>
</evidence>
<name>A0A5N6E0I2_ASPPA</name>
<sequence length="97" mass="11130">MTLSLFTRDRDLWARIGHFIAKIRFFSFFTFLLHFSFSSETNHHLGLDHLVHSIFDSHYSSNRSPPVFDVTRSPCNTVTFCSSVKTLRAALAQLHAA</sequence>
<dbReference type="EMBL" id="ML734941">
    <property type="protein sequence ID" value="KAB8210685.1"/>
    <property type="molecule type" value="Genomic_DNA"/>
</dbReference>
<gene>
    <name evidence="1" type="ORF">BDV34DRAFT_186277</name>
</gene>
<keyword evidence="2" id="KW-1185">Reference proteome</keyword>
<evidence type="ECO:0000313" key="1">
    <source>
        <dbReference type="EMBL" id="KAB8210685.1"/>
    </source>
</evidence>
<accession>A0A5N6E0I2</accession>
<protein>
    <submittedName>
        <fullName evidence="1">Uncharacterized protein</fullName>
    </submittedName>
</protein>
<proteinExistence type="predicted"/>
<dbReference type="VEuPathDB" id="FungiDB:BDV34DRAFT_186277"/>